<sequence>MNHQLTRVITSEEVKNTVFDMPADKSLGPDEGLTCMIREAEVRKALTGDEVMKILQDYEKTSSQKVNLGKCSVSFSPRVPGVLRRCILMGLGMCEVKDQGLYLGLPSQVGRTKNEVFHYISGKVDARVKGWKGKLLSQARKKVMVKSITLAISNFVMNCFKLPLGIIDDLNSTKEKFFWSKGDGKEGKQAWPWRLKRHLYYSSYLRGNILGDLLFYMKNWVPILLMGGVAYSKVGKCLKKELVGGYGTGEASTFGRSLGFLEQRTSMSEGQGGWNI</sequence>
<reference evidence="1 2" key="1">
    <citation type="submission" date="2024-01" db="EMBL/GenBank/DDBJ databases">
        <title>The complete chloroplast genome sequence of Lithospermum erythrorhizon: insights into the phylogenetic relationship among Boraginaceae species and the maternal lineages of purple gromwells.</title>
        <authorList>
            <person name="Okada T."/>
            <person name="Watanabe K."/>
        </authorList>
    </citation>
    <scope>NUCLEOTIDE SEQUENCE [LARGE SCALE GENOMIC DNA]</scope>
</reference>
<organism evidence="1 2">
    <name type="scientific">Lithospermum erythrorhizon</name>
    <name type="common">Purple gromwell</name>
    <name type="synonym">Lithospermum officinale var. erythrorhizon</name>
    <dbReference type="NCBI Taxonomy" id="34254"/>
    <lineage>
        <taxon>Eukaryota</taxon>
        <taxon>Viridiplantae</taxon>
        <taxon>Streptophyta</taxon>
        <taxon>Embryophyta</taxon>
        <taxon>Tracheophyta</taxon>
        <taxon>Spermatophyta</taxon>
        <taxon>Magnoliopsida</taxon>
        <taxon>eudicotyledons</taxon>
        <taxon>Gunneridae</taxon>
        <taxon>Pentapetalae</taxon>
        <taxon>asterids</taxon>
        <taxon>lamiids</taxon>
        <taxon>Boraginales</taxon>
        <taxon>Boraginaceae</taxon>
        <taxon>Boraginoideae</taxon>
        <taxon>Lithospermeae</taxon>
        <taxon>Lithospermum</taxon>
    </lineage>
</organism>
<dbReference type="PANTHER" id="PTHR33116:SF86">
    <property type="entry name" value="REVERSE TRANSCRIPTASE DOMAIN-CONTAINING PROTEIN"/>
    <property type="match status" value="1"/>
</dbReference>
<accession>A0AAV3PQ31</accession>
<evidence type="ECO:0000313" key="2">
    <source>
        <dbReference type="Proteomes" id="UP001454036"/>
    </source>
</evidence>
<keyword evidence="2" id="KW-1185">Reference proteome</keyword>
<dbReference type="EMBL" id="BAABME010002134">
    <property type="protein sequence ID" value="GAA0153208.1"/>
    <property type="molecule type" value="Genomic_DNA"/>
</dbReference>
<dbReference type="PANTHER" id="PTHR33116">
    <property type="entry name" value="REVERSE TRANSCRIPTASE ZINC-BINDING DOMAIN-CONTAINING PROTEIN-RELATED-RELATED"/>
    <property type="match status" value="1"/>
</dbReference>
<evidence type="ECO:0008006" key="3">
    <source>
        <dbReference type="Google" id="ProtNLM"/>
    </source>
</evidence>
<evidence type="ECO:0000313" key="1">
    <source>
        <dbReference type="EMBL" id="GAA0153208.1"/>
    </source>
</evidence>
<dbReference type="AlphaFoldDB" id="A0AAV3PQ31"/>
<name>A0AAV3PQ31_LITER</name>
<proteinExistence type="predicted"/>
<dbReference type="Proteomes" id="UP001454036">
    <property type="component" value="Unassembled WGS sequence"/>
</dbReference>
<gene>
    <name evidence="1" type="ORF">LIER_11504</name>
</gene>
<protein>
    <recommendedName>
        <fullName evidence="3">Reverse transcriptase</fullName>
    </recommendedName>
</protein>
<comment type="caution">
    <text evidence="1">The sequence shown here is derived from an EMBL/GenBank/DDBJ whole genome shotgun (WGS) entry which is preliminary data.</text>
</comment>